<dbReference type="InterPro" id="IPR045518">
    <property type="entry name" value="2EXR"/>
</dbReference>
<keyword evidence="3" id="KW-1185">Reference proteome</keyword>
<comment type="caution">
    <text evidence="2">The sequence shown here is derived from an EMBL/GenBank/DDBJ whole genome shotgun (WGS) entry which is preliminary data.</text>
</comment>
<dbReference type="EMBL" id="CAVMBE010000060">
    <property type="protein sequence ID" value="CAK4032274.1"/>
    <property type="molecule type" value="Genomic_DNA"/>
</dbReference>
<dbReference type="InterPro" id="IPR038883">
    <property type="entry name" value="AN11006-like"/>
</dbReference>
<dbReference type="PANTHER" id="PTHR42085:SF1">
    <property type="entry name" value="F-BOX DOMAIN-CONTAINING PROTEIN"/>
    <property type="match status" value="1"/>
</dbReference>
<sequence length="200" mass="23367">MAFSRKPPSRLLNLPAEIRNLIFEYAVTSQKTVVTFRPDHFQRDSFTAATQPPLTRVSRQVRSESLPIYYECNDFVLHTESPKADDALIWLTCNWLHLRKLRRLSFWIRYVPSANSRASSQGAICVTMVRPKKNSAWEVNKHWSWVTVVRKPAGLEDDVKLMLEKLDTMTREVSREDANPDGYFRLMTDLRAFYIQEKLS</sequence>
<protein>
    <recommendedName>
        <fullName evidence="1">2EXR domain-containing protein</fullName>
    </recommendedName>
</protein>
<evidence type="ECO:0000313" key="2">
    <source>
        <dbReference type="EMBL" id="CAK4032274.1"/>
    </source>
</evidence>
<dbReference type="Pfam" id="PF20150">
    <property type="entry name" value="2EXR"/>
    <property type="match status" value="1"/>
</dbReference>
<dbReference type="Proteomes" id="UP001296104">
    <property type="component" value="Unassembled WGS sequence"/>
</dbReference>
<evidence type="ECO:0000259" key="1">
    <source>
        <dbReference type="Pfam" id="PF20150"/>
    </source>
</evidence>
<dbReference type="AlphaFoldDB" id="A0AAI9EDM1"/>
<dbReference type="PANTHER" id="PTHR42085">
    <property type="entry name" value="F-BOX DOMAIN-CONTAINING PROTEIN"/>
    <property type="match status" value="1"/>
</dbReference>
<feature type="domain" description="2EXR" evidence="1">
    <location>
        <begin position="13"/>
        <end position="75"/>
    </location>
</feature>
<name>A0AAI9EDM1_9PEZI</name>
<accession>A0AAI9EDM1</accession>
<reference evidence="2" key="1">
    <citation type="submission" date="2023-11" db="EMBL/GenBank/DDBJ databases">
        <authorList>
            <person name="Alioto T."/>
            <person name="Alioto T."/>
            <person name="Gomez Garrido J."/>
        </authorList>
    </citation>
    <scope>NUCLEOTIDE SEQUENCE</scope>
</reference>
<proteinExistence type="predicted"/>
<organism evidence="2 3">
    <name type="scientific">Lecanosticta acicola</name>
    <dbReference type="NCBI Taxonomy" id="111012"/>
    <lineage>
        <taxon>Eukaryota</taxon>
        <taxon>Fungi</taxon>
        <taxon>Dikarya</taxon>
        <taxon>Ascomycota</taxon>
        <taxon>Pezizomycotina</taxon>
        <taxon>Dothideomycetes</taxon>
        <taxon>Dothideomycetidae</taxon>
        <taxon>Mycosphaerellales</taxon>
        <taxon>Mycosphaerellaceae</taxon>
        <taxon>Lecanosticta</taxon>
    </lineage>
</organism>
<gene>
    <name evidence="2" type="ORF">LECACI_7A007432</name>
</gene>
<evidence type="ECO:0000313" key="3">
    <source>
        <dbReference type="Proteomes" id="UP001296104"/>
    </source>
</evidence>